<evidence type="ECO:0000256" key="1">
    <source>
        <dbReference type="ARBA" id="ARBA00001342"/>
    </source>
</evidence>
<feature type="domain" description="6-phosphogluconate dehydrogenase NADP-binding" evidence="14">
    <location>
        <begin position="2"/>
        <end position="140"/>
    </location>
</feature>
<organism evidence="15 16">
    <name type="scientific">Rothia aerolata</name>
    <dbReference type="NCBI Taxonomy" id="1812262"/>
    <lineage>
        <taxon>Bacteria</taxon>
        <taxon>Bacillati</taxon>
        <taxon>Actinomycetota</taxon>
        <taxon>Actinomycetes</taxon>
        <taxon>Micrococcales</taxon>
        <taxon>Micrococcaceae</taxon>
        <taxon>Rothia</taxon>
    </lineage>
</organism>
<dbReference type="Pfam" id="PF03446">
    <property type="entry name" value="NAD_binding_2"/>
    <property type="match status" value="1"/>
</dbReference>
<evidence type="ECO:0000256" key="10">
    <source>
        <dbReference type="ARBA" id="ARBA00030169"/>
    </source>
</evidence>
<dbReference type="InterPro" id="IPR006115">
    <property type="entry name" value="6PGDH_NADP-bd"/>
</dbReference>
<evidence type="ECO:0000256" key="6">
    <source>
        <dbReference type="ARBA" id="ARBA00012947"/>
    </source>
</evidence>
<name>A0A917IVF1_9MICC</name>
<dbReference type="Gene3D" id="3.50.30.40">
    <property type="entry name" value="Ribonuclease E inhibitor RraA/RraA-like"/>
    <property type="match status" value="1"/>
</dbReference>
<dbReference type="GO" id="GO:0050661">
    <property type="term" value="F:NADP binding"/>
    <property type="evidence" value="ECO:0007669"/>
    <property type="project" value="InterPro"/>
</dbReference>
<dbReference type="InterPro" id="IPR008927">
    <property type="entry name" value="6-PGluconate_DH-like_C_sf"/>
</dbReference>
<evidence type="ECO:0000256" key="5">
    <source>
        <dbReference type="ARBA" id="ARBA00012213"/>
    </source>
</evidence>
<proteinExistence type="inferred from homology"/>
<comment type="similarity">
    <text evidence="3">Belongs to the class II aldolase/RraA-like family.</text>
</comment>
<dbReference type="Gene3D" id="1.10.1040.10">
    <property type="entry name" value="N-(1-d-carboxylethyl)-l-norvaline Dehydrogenase, domain 2"/>
    <property type="match status" value="1"/>
</dbReference>
<evidence type="ECO:0000256" key="2">
    <source>
        <dbReference type="ARBA" id="ARBA00001968"/>
    </source>
</evidence>
<dbReference type="InterPro" id="IPR005493">
    <property type="entry name" value="RraA/RraA-like"/>
</dbReference>
<evidence type="ECO:0000256" key="11">
    <source>
        <dbReference type="ARBA" id="ARBA00032305"/>
    </source>
</evidence>
<evidence type="ECO:0000256" key="7">
    <source>
        <dbReference type="ARBA" id="ARBA00016549"/>
    </source>
</evidence>
<feature type="binding site" evidence="13">
    <location>
        <position position="359"/>
    </location>
    <ligand>
        <name>substrate</name>
    </ligand>
</feature>
<comment type="catalytic activity">
    <reaction evidence="12">
        <text>oxaloacetate + H(+) = pyruvate + CO2</text>
        <dbReference type="Rhea" id="RHEA:15641"/>
        <dbReference type="ChEBI" id="CHEBI:15361"/>
        <dbReference type="ChEBI" id="CHEBI:15378"/>
        <dbReference type="ChEBI" id="CHEBI:16452"/>
        <dbReference type="ChEBI" id="CHEBI:16526"/>
        <dbReference type="EC" id="4.1.1.112"/>
    </reaction>
</comment>
<dbReference type="GO" id="GO:0047443">
    <property type="term" value="F:4-hydroxy-4-methyl-2-oxoglutarate aldolase activity"/>
    <property type="evidence" value="ECO:0007669"/>
    <property type="project" value="UniProtKB-EC"/>
</dbReference>
<evidence type="ECO:0000256" key="9">
    <source>
        <dbReference type="ARBA" id="ARBA00029596"/>
    </source>
</evidence>
<dbReference type="PANTHER" id="PTHR33254:SF4">
    <property type="entry name" value="4-HYDROXY-4-METHYL-2-OXOGLUTARATE ALDOLASE 3-RELATED"/>
    <property type="match status" value="1"/>
</dbReference>
<comment type="function">
    <text evidence="8">Catalyzes the aldol cleavage of 4-hydroxy-4-methyl-2-oxoglutarate (HMG) into 2 molecules of pyruvate. Also contains a secondary oxaloacetate (OAA) decarboxylase activity due to the common pyruvate enolate transition state formed following C-C bond cleavage in the retro-aldol and decarboxylation reactions.</text>
</comment>
<comment type="caution">
    <text evidence="15">The sequence shown here is derived from an EMBL/GenBank/DDBJ whole genome shotgun (WGS) entry which is preliminary data.</text>
</comment>
<dbReference type="GO" id="GO:0008948">
    <property type="term" value="F:oxaloacetate decarboxylase activity"/>
    <property type="evidence" value="ECO:0007669"/>
    <property type="project" value="UniProtKB-EC"/>
</dbReference>
<evidence type="ECO:0000259" key="14">
    <source>
        <dbReference type="Pfam" id="PF03446"/>
    </source>
</evidence>
<dbReference type="GO" id="GO:0046872">
    <property type="term" value="F:metal ion binding"/>
    <property type="evidence" value="ECO:0007669"/>
    <property type="project" value="UniProtKB-KW"/>
</dbReference>
<gene>
    <name evidence="15" type="ORF">GCM10007359_19240</name>
</gene>
<dbReference type="SUPFAM" id="SSF89562">
    <property type="entry name" value="RraA-like"/>
    <property type="match status" value="1"/>
</dbReference>
<evidence type="ECO:0000256" key="13">
    <source>
        <dbReference type="PIRSR" id="PIRSR605493-1"/>
    </source>
</evidence>
<protein>
    <recommendedName>
        <fullName evidence="7">Putative 4-hydroxy-4-methyl-2-oxoglutarate aldolase</fullName>
        <ecNumber evidence="6">4.1.1.112</ecNumber>
        <ecNumber evidence="5">4.1.3.17</ecNumber>
    </recommendedName>
    <alternativeName>
        <fullName evidence="11">Oxaloacetate decarboxylase</fullName>
    </alternativeName>
    <alternativeName>
        <fullName evidence="9">Regulator of ribonuclease activity homolog</fullName>
    </alternativeName>
    <alternativeName>
        <fullName evidence="10">RraA-like protein</fullName>
    </alternativeName>
</protein>
<accession>A0A917IVF1</accession>
<dbReference type="Gene3D" id="3.40.50.720">
    <property type="entry name" value="NAD(P)-binding Rossmann-like Domain"/>
    <property type="match status" value="1"/>
</dbReference>
<evidence type="ECO:0000313" key="16">
    <source>
        <dbReference type="Proteomes" id="UP000600171"/>
    </source>
</evidence>
<feature type="binding site" evidence="13">
    <location>
        <position position="360"/>
    </location>
    <ligand>
        <name>Mg(2+)</name>
        <dbReference type="ChEBI" id="CHEBI:18420"/>
    </ligand>
</feature>
<reference evidence="15 16" key="1">
    <citation type="journal article" date="2014" name="Int. J. Syst. Evol. Microbiol.">
        <title>Complete genome sequence of Corynebacterium casei LMG S-19264T (=DSM 44701T), isolated from a smear-ripened cheese.</title>
        <authorList>
            <consortium name="US DOE Joint Genome Institute (JGI-PGF)"/>
            <person name="Walter F."/>
            <person name="Albersmeier A."/>
            <person name="Kalinowski J."/>
            <person name="Ruckert C."/>
        </authorList>
    </citation>
    <scope>NUCLEOTIDE SEQUENCE [LARGE SCALE GENOMIC DNA]</scope>
    <source>
        <strain evidence="15 16">CCM 8669</strain>
    </source>
</reference>
<dbReference type="EC" id="4.1.1.112" evidence="6"/>
<evidence type="ECO:0000256" key="8">
    <source>
        <dbReference type="ARBA" id="ARBA00025046"/>
    </source>
</evidence>
<dbReference type="AlphaFoldDB" id="A0A917IVF1"/>
<keyword evidence="16" id="KW-1185">Reference proteome</keyword>
<dbReference type="Proteomes" id="UP000600171">
    <property type="component" value="Unassembled WGS sequence"/>
</dbReference>
<comment type="subunit">
    <text evidence="4">Homotrimer.</text>
</comment>
<evidence type="ECO:0000256" key="3">
    <source>
        <dbReference type="ARBA" id="ARBA00008621"/>
    </source>
</evidence>
<comment type="catalytic activity">
    <reaction evidence="1">
        <text>4-hydroxy-4-methyl-2-oxoglutarate = 2 pyruvate</text>
        <dbReference type="Rhea" id="RHEA:22748"/>
        <dbReference type="ChEBI" id="CHEBI:15361"/>
        <dbReference type="ChEBI" id="CHEBI:58276"/>
        <dbReference type="EC" id="4.1.3.17"/>
    </reaction>
</comment>
<dbReference type="PANTHER" id="PTHR33254">
    <property type="entry name" value="4-HYDROXY-4-METHYL-2-OXOGLUTARATE ALDOLASE 3-RELATED"/>
    <property type="match status" value="1"/>
</dbReference>
<dbReference type="CDD" id="cd16841">
    <property type="entry name" value="RraA_family"/>
    <property type="match status" value="1"/>
</dbReference>
<dbReference type="InterPro" id="IPR036291">
    <property type="entry name" value="NAD(P)-bd_dom_sf"/>
</dbReference>
<dbReference type="SUPFAM" id="SSF51735">
    <property type="entry name" value="NAD(P)-binding Rossmann-fold domains"/>
    <property type="match status" value="1"/>
</dbReference>
<dbReference type="RefSeq" id="WP_188360167.1">
    <property type="nucleotide sequence ID" value="NZ_BMDC01000004.1"/>
</dbReference>
<dbReference type="Pfam" id="PF03737">
    <property type="entry name" value="RraA-like"/>
    <property type="match status" value="1"/>
</dbReference>
<dbReference type="SUPFAM" id="SSF48179">
    <property type="entry name" value="6-phosphogluconate dehydrogenase C-terminal domain-like"/>
    <property type="match status" value="1"/>
</dbReference>
<evidence type="ECO:0000313" key="15">
    <source>
        <dbReference type="EMBL" id="GGH65720.1"/>
    </source>
</evidence>
<dbReference type="EMBL" id="BMDC01000004">
    <property type="protein sequence ID" value="GGH65720.1"/>
    <property type="molecule type" value="Genomic_DNA"/>
</dbReference>
<evidence type="ECO:0000256" key="12">
    <source>
        <dbReference type="ARBA" id="ARBA00047973"/>
    </source>
</evidence>
<sequence>MKIAVLGLGEAGRLFSAGFISAGQEVLAFDPAPVETPAGVERFNSAGEAVAKADIVLSLVTARFAESVAAEVASSLRPEAVYVDLNSGSPSLKQAVETALGEKASQFSDGSVMGSVPANKEKAPIALSGAAADRAASLLNEAGGNAEAISTVVGDASSRKLLRSVFAKGLGALITEALDAAEHFGDRETMLKVIAEYVPDDSIVARLESGTKLHAVRRQHEVADSLAMLKEARPDWPVTAGALALHAKAANATREADLLARLKELPTAAIGDGGDRLGFADSSVKPIWHAPRLVGRALPVHVHAGDNLGVHAALKVAQPGDVLVVAGDGHSDRALMGELIANRAINRGILGFITDGAVRDRDDLEAMGFPVWASGQSPAGPYKHGPFRVNTDISIGGTVCHPGDYVVADTDGICFISPADLEKAVRGGEEVLAEEARRMKGILEARNEG</sequence>
<comment type="cofactor">
    <cofactor evidence="2">
        <name>a divalent metal cation</name>
        <dbReference type="ChEBI" id="CHEBI:60240"/>
    </cofactor>
</comment>
<dbReference type="EC" id="4.1.3.17" evidence="5"/>
<keyword evidence="13" id="KW-0479">Metal-binding</keyword>
<dbReference type="InterPro" id="IPR013328">
    <property type="entry name" value="6PGD_dom2"/>
</dbReference>
<keyword evidence="13" id="KW-0460">Magnesium</keyword>
<dbReference type="InterPro" id="IPR036704">
    <property type="entry name" value="RraA/RraA-like_sf"/>
</dbReference>
<comment type="cofactor">
    <cofactor evidence="13">
        <name>Mg(2+)</name>
        <dbReference type="ChEBI" id="CHEBI:18420"/>
    </cofactor>
</comment>
<feature type="binding site" evidence="13">
    <location>
        <begin position="337"/>
        <end position="340"/>
    </location>
    <ligand>
        <name>substrate</name>
    </ligand>
</feature>
<evidence type="ECO:0000256" key="4">
    <source>
        <dbReference type="ARBA" id="ARBA00011233"/>
    </source>
</evidence>